<protein>
    <submittedName>
        <fullName evidence="7">RDD family protein</fullName>
    </submittedName>
</protein>
<evidence type="ECO:0000259" key="6">
    <source>
        <dbReference type="Pfam" id="PF06271"/>
    </source>
</evidence>
<comment type="subcellular location">
    <subcellularLocation>
        <location evidence="1">Membrane</location>
        <topology evidence="1">Multi-pass membrane protein</topology>
    </subcellularLocation>
</comment>
<proteinExistence type="predicted"/>
<dbReference type="InterPro" id="IPR010432">
    <property type="entry name" value="RDD"/>
</dbReference>
<dbReference type="AlphaFoldDB" id="A0A8J2U9B8"/>
<reference evidence="7" key="1">
    <citation type="journal article" date="2014" name="Int. J. Syst. Evol. Microbiol.">
        <title>Complete genome sequence of Corynebacterium casei LMG S-19264T (=DSM 44701T), isolated from a smear-ripened cheese.</title>
        <authorList>
            <consortium name="US DOE Joint Genome Institute (JGI-PGF)"/>
            <person name="Walter F."/>
            <person name="Albersmeier A."/>
            <person name="Kalinowski J."/>
            <person name="Ruckert C."/>
        </authorList>
    </citation>
    <scope>NUCLEOTIDE SEQUENCE</scope>
    <source>
        <strain evidence="7">CGMCC 1.15448</strain>
    </source>
</reference>
<evidence type="ECO:0000256" key="2">
    <source>
        <dbReference type="ARBA" id="ARBA00022692"/>
    </source>
</evidence>
<keyword evidence="4 5" id="KW-0472">Membrane</keyword>
<evidence type="ECO:0000256" key="3">
    <source>
        <dbReference type="ARBA" id="ARBA00022989"/>
    </source>
</evidence>
<evidence type="ECO:0000313" key="8">
    <source>
        <dbReference type="Proteomes" id="UP000607559"/>
    </source>
</evidence>
<comment type="caution">
    <text evidence="7">The sequence shown here is derived from an EMBL/GenBank/DDBJ whole genome shotgun (WGS) entry which is preliminary data.</text>
</comment>
<reference evidence="7" key="2">
    <citation type="submission" date="2020-09" db="EMBL/GenBank/DDBJ databases">
        <authorList>
            <person name="Sun Q."/>
            <person name="Zhou Y."/>
        </authorList>
    </citation>
    <scope>NUCLEOTIDE SEQUENCE</scope>
    <source>
        <strain evidence="7">CGMCC 1.15448</strain>
    </source>
</reference>
<dbReference type="PANTHER" id="PTHR38480">
    <property type="entry name" value="SLR0254 PROTEIN"/>
    <property type="match status" value="1"/>
</dbReference>
<dbReference type="RefSeq" id="WP_188928956.1">
    <property type="nucleotide sequence ID" value="NZ_BMJC01000001.1"/>
</dbReference>
<dbReference type="Proteomes" id="UP000607559">
    <property type="component" value="Unassembled WGS sequence"/>
</dbReference>
<dbReference type="GO" id="GO:0016020">
    <property type="term" value="C:membrane"/>
    <property type="evidence" value="ECO:0007669"/>
    <property type="project" value="UniProtKB-SubCell"/>
</dbReference>
<evidence type="ECO:0000256" key="1">
    <source>
        <dbReference type="ARBA" id="ARBA00004141"/>
    </source>
</evidence>
<dbReference type="EMBL" id="BMJC01000001">
    <property type="protein sequence ID" value="GGA87991.1"/>
    <property type="molecule type" value="Genomic_DNA"/>
</dbReference>
<name>A0A8J2U9B8_9BACT</name>
<evidence type="ECO:0000313" key="7">
    <source>
        <dbReference type="EMBL" id="GGA87991.1"/>
    </source>
</evidence>
<keyword evidence="3 5" id="KW-1133">Transmembrane helix</keyword>
<evidence type="ECO:0000256" key="4">
    <source>
        <dbReference type="ARBA" id="ARBA00023136"/>
    </source>
</evidence>
<dbReference type="PANTHER" id="PTHR38480:SF1">
    <property type="entry name" value="SLR0254 PROTEIN"/>
    <property type="match status" value="1"/>
</dbReference>
<keyword evidence="8" id="KW-1185">Reference proteome</keyword>
<feature type="transmembrane region" description="Helical" evidence="5">
    <location>
        <begin position="58"/>
        <end position="78"/>
    </location>
</feature>
<dbReference type="Pfam" id="PF06271">
    <property type="entry name" value="RDD"/>
    <property type="match status" value="1"/>
</dbReference>
<sequence>MLQVKLDTGFNIEVDFLIPTFFRRFFAWVVDLAIIIAYYLVGSNLLARALGPWESKIWIWVLFGLPPLCYHLCCEVFLNGQSIGKKATRIKVISADGGQPSISQYLIRWSFRLADFPWWVLGAVTVSALPWWCSVFLFSGLASILATPYSQRIGDLVAGTILIDTRNHTSWEDTVFTELANDYKPRYPQVMQLSDKDINTLKTIINTVSKNGDYDLSMRIADRIRSKLGIASDQDSLEFLQTLLKDYNYYSTR</sequence>
<feature type="transmembrane region" description="Helical" evidence="5">
    <location>
        <begin position="118"/>
        <end position="146"/>
    </location>
</feature>
<feature type="transmembrane region" description="Helical" evidence="5">
    <location>
        <begin position="25"/>
        <end position="46"/>
    </location>
</feature>
<organism evidence="7 8">
    <name type="scientific">Puia dinghuensis</name>
    <dbReference type="NCBI Taxonomy" id="1792502"/>
    <lineage>
        <taxon>Bacteria</taxon>
        <taxon>Pseudomonadati</taxon>
        <taxon>Bacteroidota</taxon>
        <taxon>Chitinophagia</taxon>
        <taxon>Chitinophagales</taxon>
        <taxon>Chitinophagaceae</taxon>
        <taxon>Puia</taxon>
    </lineage>
</organism>
<keyword evidence="2 5" id="KW-0812">Transmembrane</keyword>
<gene>
    <name evidence="7" type="ORF">GCM10011511_08910</name>
</gene>
<feature type="domain" description="RDD" evidence="6">
    <location>
        <begin position="19"/>
        <end position="159"/>
    </location>
</feature>
<evidence type="ECO:0000256" key="5">
    <source>
        <dbReference type="SAM" id="Phobius"/>
    </source>
</evidence>
<accession>A0A8J2U9B8</accession>